<dbReference type="InterPro" id="IPR013325">
    <property type="entry name" value="RNA_pol_sigma_r2"/>
</dbReference>
<evidence type="ECO:0000256" key="5">
    <source>
        <dbReference type="SAM" id="MobiDB-lite"/>
    </source>
</evidence>
<dbReference type="InterPro" id="IPR007627">
    <property type="entry name" value="RNA_pol_sigma70_r2"/>
</dbReference>
<dbReference type="EMBL" id="BLPG01000001">
    <property type="protein sequence ID" value="GFJ86784.1"/>
    <property type="molecule type" value="Genomic_DNA"/>
</dbReference>
<dbReference type="InterPro" id="IPR013324">
    <property type="entry name" value="RNA_pol_sigma_r3/r4-like"/>
</dbReference>
<dbReference type="Gene3D" id="1.10.10.10">
    <property type="entry name" value="Winged helix-like DNA-binding domain superfamily/Winged helix DNA-binding domain"/>
    <property type="match status" value="1"/>
</dbReference>
<organism evidence="8 9">
    <name type="scientific">Phytohabitans rumicis</name>
    <dbReference type="NCBI Taxonomy" id="1076125"/>
    <lineage>
        <taxon>Bacteria</taxon>
        <taxon>Bacillati</taxon>
        <taxon>Actinomycetota</taxon>
        <taxon>Actinomycetes</taxon>
        <taxon>Micromonosporales</taxon>
        <taxon>Micromonosporaceae</taxon>
    </lineage>
</organism>
<evidence type="ECO:0000259" key="6">
    <source>
        <dbReference type="Pfam" id="PF04542"/>
    </source>
</evidence>
<feature type="region of interest" description="Disordered" evidence="5">
    <location>
        <begin position="172"/>
        <end position="202"/>
    </location>
</feature>
<evidence type="ECO:0000313" key="8">
    <source>
        <dbReference type="EMBL" id="GFJ86784.1"/>
    </source>
</evidence>
<feature type="domain" description="RNA polymerase sigma-70 region 2" evidence="6">
    <location>
        <begin position="20"/>
        <end position="88"/>
    </location>
</feature>
<comment type="similarity">
    <text evidence="1">Belongs to the sigma-70 factor family. ECF subfamily.</text>
</comment>
<keyword evidence="2" id="KW-0805">Transcription regulation</keyword>
<keyword evidence="3" id="KW-0731">Sigma factor</keyword>
<dbReference type="PANTHER" id="PTHR43133:SF25">
    <property type="entry name" value="RNA POLYMERASE SIGMA FACTOR RFAY-RELATED"/>
    <property type="match status" value="1"/>
</dbReference>
<dbReference type="Gene3D" id="1.10.1740.10">
    <property type="match status" value="1"/>
</dbReference>
<dbReference type="Pfam" id="PF08281">
    <property type="entry name" value="Sigma70_r4_2"/>
    <property type="match status" value="1"/>
</dbReference>
<keyword evidence="9" id="KW-1185">Reference proteome</keyword>
<dbReference type="NCBIfam" id="TIGR02937">
    <property type="entry name" value="sigma70-ECF"/>
    <property type="match status" value="1"/>
</dbReference>
<feature type="domain" description="RNA polymerase sigma factor 70 region 4 type 2" evidence="7">
    <location>
        <begin position="124"/>
        <end position="172"/>
    </location>
</feature>
<dbReference type="InterPro" id="IPR039425">
    <property type="entry name" value="RNA_pol_sigma-70-like"/>
</dbReference>
<reference evidence="8 9" key="1">
    <citation type="submission" date="2020-03" db="EMBL/GenBank/DDBJ databases">
        <title>Whole genome shotgun sequence of Phytohabitans rumicis NBRC 108638.</title>
        <authorList>
            <person name="Komaki H."/>
            <person name="Tamura T."/>
        </authorList>
    </citation>
    <scope>NUCLEOTIDE SEQUENCE [LARGE SCALE GENOMIC DNA]</scope>
    <source>
        <strain evidence="8 9">NBRC 108638</strain>
    </source>
</reference>
<dbReference type="SUPFAM" id="SSF88946">
    <property type="entry name" value="Sigma2 domain of RNA polymerase sigma factors"/>
    <property type="match status" value="1"/>
</dbReference>
<accession>A0A6V8KSH1</accession>
<proteinExistence type="inferred from homology"/>
<dbReference type="GO" id="GO:0016987">
    <property type="term" value="F:sigma factor activity"/>
    <property type="evidence" value="ECO:0007669"/>
    <property type="project" value="UniProtKB-KW"/>
</dbReference>
<evidence type="ECO:0000256" key="2">
    <source>
        <dbReference type="ARBA" id="ARBA00023015"/>
    </source>
</evidence>
<dbReference type="InterPro" id="IPR036388">
    <property type="entry name" value="WH-like_DNA-bd_sf"/>
</dbReference>
<dbReference type="SUPFAM" id="SSF88659">
    <property type="entry name" value="Sigma3 and sigma4 domains of RNA polymerase sigma factors"/>
    <property type="match status" value="1"/>
</dbReference>
<gene>
    <name evidence="8" type="ORF">Prum_004260</name>
</gene>
<evidence type="ECO:0000259" key="7">
    <source>
        <dbReference type="Pfam" id="PF08281"/>
    </source>
</evidence>
<protein>
    <submittedName>
        <fullName evidence="8">Siderophore-interacting protein</fullName>
    </submittedName>
</protein>
<evidence type="ECO:0000256" key="4">
    <source>
        <dbReference type="ARBA" id="ARBA00023163"/>
    </source>
</evidence>
<dbReference type="GO" id="GO:0006352">
    <property type="term" value="P:DNA-templated transcription initiation"/>
    <property type="evidence" value="ECO:0007669"/>
    <property type="project" value="InterPro"/>
</dbReference>
<dbReference type="InterPro" id="IPR013249">
    <property type="entry name" value="RNA_pol_sigma70_r4_t2"/>
</dbReference>
<dbReference type="Pfam" id="PF04542">
    <property type="entry name" value="Sigma70_r2"/>
    <property type="match status" value="1"/>
</dbReference>
<dbReference type="PANTHER" id="PTHR43133">
    <property type="entry name" value="RNA POLYMERASE ECF-TYPE SIGMA FACTO"/>
    <property type="match status" value="1"/>
</dbReference>
<reference evidence="8 9" key="2">
    <citation type="submission" date="2020-03" db="EMBL/GenBank/DDBJ databases">
        <authorList>
            <person name="Ichikawa N."/>
            <person name="Kimura A."/>
            <person name="Kitahashi Y."/>
            <person name="Uohara A."/>
        </authorList>
    </citation>
    <scope>NUCLEOTIDE SEQUENCE [LARGE SCALE GENOMIC DNA]</scope>
    <source>
        <strain evidence="8 9">NBRC 108638</strain>
    </source>
</reference>
<sequence length="202" mass="22284">MEMIARARLRAGDESAFAELFDQYAQAVYRHAVRLTGDRSTAEDVVSATFLQAWRLRESIEADGGSLRPWLLGVATNTARNMTRKARRLERVLPWLSRPDVTPDFADEVAGRVDDAGRLALAVAALRGLRTAEREVVALCVWAGLDYAEAAEALGIPIGTVRSRLSRAREKLRKLSREPDRAPGQLDGGRIHAARPAQEGNR</sequence>
<name>A0A6V8KSH1_9ACTN</name>
<dbReference type="CDD" id="cd06171">
    <property type="entry name" value="Sigma70_r4"/>
    <property type="match status" value="1"/>
</dbReference>
<evidence type="ECO:0000313" key="9">
    <source>
        <dbReference type="Proteomes" id="UP000482960"/>
    </source>
</evidence>
<evidence type="ECO:0000256" key="3">
    <source>
        <dbReference type="ARBA" id="ARBA00023082"/>
    </source>
</evidence>
<dbReference type="Proteomes" id="UP000482960">
    <property type="component" value="Unassembled WGS sequence"/>
</dbReference>
<comment type="caution">
    <text evidence="8">The sequence shown here is derived from an EMBL/GenBank/DDBJ whole genome shotgun (WGS) entry which is preliminary data.</text>
</comment>
<dbReference type="InterPro" id="IPR014284">
    <property type="entry name" value="RNA_pol_sigma-70_dom"/>
</dbReference>
<keyword evidence="4" id="KW-0804">Transcription</keyword>
<dbReference type="GO" id="GO:0003677">
    <property type="term" value="F:DNA binding"/>
    <property type="evidence" value="ECO:0007669"/>
    <property type="project" value="InterPro"/>
</dbReference>
<evidence type="ECO:0000256" key="1">
    <source>
        <dbReference type="ARBA" id="ARBA00010641"/>
    </source>
</evidence>
<feature type="compositionally biased region" description="Basic and acidic residues" evidence="5">
    <location>
        <begin position="172"/>
        <end position="181"/>
    </location>
</feature>
<dbReference type="AlphaFoldDB" id="A0A6V8KSH1"/>